<feature type="domain" description="D-glutamate cyclase-like C-terminal" evidence="1">
    <location>
        <begin position="58"/>
        <end position="322"/>
    </location>
</feature>
<dbReference type="EMBL" id="AMSI01000030">
    <property type="protein sequence ID" value="EKF39982.1"/>
    <property type="molecule type" value="Genomic_DNA"/>
</dbReference>
<dbReference type="Gene3D" id="3.90.1640.20">
    <property type="entry name" value="TON_0340"/>
    <property type="match status" value="1"/>
</dbReference>
<sequence>MQTPAISPERIGDAVDHLVTAPISNWTILKGLPLANLYAAARELTGGPITLAAAKLLRENVSRGDRVFVLSGFIMRDYGRPETDGPIGAAVLARALSLGLGAVPIGISEDSIVPCMDACFSSAGLIAADPDDLDSGRHRFGLSGFPVDEDEAVRAARELLDLHRPKALVAVERPGAGQDGHYHGGGGFEISSFTAKTDILFEEARKAGIPTIGIGDLGNELGMGAVADIVSSQVPLGDVIAARQKADVTVVANISNWGAYGIAACLAALTGNSDAFHDGEHEKRLIEACVQAGAIDPVGGQLRLYVDGTDAHTNASLVDLLRSIVDLSQREGANISGYQNSWNAK</sequence>
<proteinExistence type="predicted"/>
<evidence type="ECO:0000313" key="2">
    <source>
        <dbReference type="EMBL" id="EKF39982.1"/>
    </source>
</evidence>
<dbReference type="STRING" id="721133.SAMN05216176_12310"/>
<reference evidence="2 3" key="1">
    <citation type="journal article" date="2012" name="J. Bacteriol.">
        <title>Genome Sequence of Nitratireductor indicus Type Strain C115.</title>
        <authorList>
            <person name="Lai Q."/>
            <person name="Li G."/>
            <person name="Yu Z."/>
            <person name="Shao Z."/>
        </authorList>
    </citation>
    <scope>NUCLEOTIDE SEQUENCE [LARGE SCALE GENOMIC DNA]</scope>
    <source>
        <strain evidence="2 3">C115</strain>
    </source>
</reference>
<organism evidence="2 3">
    <name type="scientific">Nitratireductor indicus C115</name>
    <dbReference type="NCBI Taxonomy" id="1231190"/>
    <lineage>
        <taxon>Bacteria</taxon>
        <taxon>Pseudomonadati</taxon>
        <taxon>Pseudomonadota</taxon>
        <taxon>Alphaproteobacteria</taxon>
        <taxon>Hyphomicrobiales</taxon>
        <taxon>Phyllobacteriaceae</taxon>
        <taxon>Nitratireductor</taxon>
    </lineage>
</organism>
<name>K2PG27_9HYPH</name>
<dbReference type="PANTHER" id="PTHR32022:SF10">
    <property type="entry name" value="D-GLUTAMATE CYCLASE, MITOCHONDRIAL"/>
    <property type="match status" value="1"/>
</dbReference>
<dbReference type="InterPro" id="IPR025504">
    <property type="entry name" value="GLUCM_C"/>
</dbReference>
<dbReference type="Pfam" id="PF14336">
    <property type="entry name" value="GLUCM-like_C"/>
    <property type="match status" value="1"/>
</dbReference>
<protein>
    <recommendedName>
        <fullName evidence="1">D-glutamate cyclase-like C-terminal domain-containing protein</fullName>
    </recommendedName>
</protein>
<keyword evidence="3" id="KW-1185">Reference proteome</keyword>
<evidence type="ECO:0000259" key="1">
    <source>
        <dbReference type="Pfam" id="PF14336"/>
    </source>
</evidence>
<dbReference type="RefSeq" id="WP_009452865.1">
    <property type="nucleotide sequence ID" value="NZ_AMSI01000030.1"/>
</dbReference>
<accession>K2PG27</accession>
<dbReference type="AlphaFoldDB" id="K2PG27"/>
<dbReference type="eggNOG" id="ENOG502Z7HZ">
    <property type="taxonomic scope" value="Bacteria"/>
</dbReference>
<dbReference type="Proteomes" id="UP000007374">
    <property type="component" value="Unassembled WGS sequence"/>
</dbReference>
<gene>
    <name evidence="2" type="ORF">NA8A_23152</name>
</gene>
<dbReference type="OrthoDB" id="1668885at2"/>
<comment type="caution">
    <text evidence="2">The sequence shown here is derived from an EMBL/GenBank/DDBJ whole genome shotgun (WGS) entry which is preliminary data.</text>
</comment>
<evidence type="ECO:0000313" key="3">
    <source>
        <dbReference type="Proteomes" id="UP000007374"/>
    </source>
</evidence>
<dbReference type="PATRIC" id="fig|1231190.3.peg.4769"/>
<dbReference type="PANTHER" id="PTHR32022">
    <property type="entry name" value="D-GLUTAMATE CYCLASE, MITOCHONDRIAL"/>
    <property type="match status" value="1"/>
</dbReference>